<accession>A0A9X4BHF9</accession>
<dbReference type="InterPro" id="IPR028994">
    <property type="entry name" value="Integrin_alpha_N"/>
</dbReference>
<dbReference type="Pfam" id="PF13517">
    <property type="entry name" value="FG-GAP_3"/>
    <property type="match status" value="2"/>
</dbReference>
<keyword evidence="4" id="KW-1185">Reference proteome</keyword>
<dbReference type="PANTHER" id="PTHR46580:SF4">
    <property type="entry name" value="ATP_GTP-BINDING PROTEIN"/>
    <property type="match status" value="1"/>
</dbReference>
<sequence length="518" mass="51609">MRKPPLASLALACAFAAPLAAQTAGFGFGAYETIPGAVPGYLAIGDVTGDARDDLVELGTGTSGVDGFRLYAQQADGTLAPPVVVAIGKPLAGELASLALADVDGDGVRDVALGYSNYQAGMPGNGVAIVRRNGASWTALAAASTRRAAMLAVLDVDRDGRADVAALAPDEGFAIYRLSSAGTWFSATGAPAAPAGVARRLAAGDLDGDGVADLAAVSQPAAGGNATLSVWRHDGVSALLPAATYPLTGIANAGGLAVGDVDGDARGDAVVSSAPPGAPALWMLHQNAAGTLDAPVAQPTSAAPGLAFALDLDRDGLTDLAAMHDANLSTMTYRLFGAAGDVSVPLAPANRYLDGNVAFGDLDGDGCTDAAVSSKYANIVGSAMSVGIVRGHGCAPNADFAASIAIDAAAGLVETAVTHLGGTPASATLSVALRVSSKAKIDVPEDCRAMIRLPPVRPGTITRSYLCDAGVLALGERRAFVFGVTPGYAESVAVEAVGDVVDPDESNNTAEAAFGEVE</sequence>
<feature type="chain" id="PRO_5040738028" evidence="2">
    <location>
        <begin position="24"/>
        <end position="518"/>
    </location>
</feature>
<dbReference type="Gene3D" id="2.130.10.130">
    <property type="entry name" value="Integrin alpha, N-terminal"/>
    <property type="match status" value="2"/>
</dbReference>
<protein>
    <submittedName>
        <fullName evidence="3">VCBS repeat-containing protein</fullName>
    </submittedName>
</protein>
<organism evidence="3 4">
    <name type="scientific">Tahibacter soli</name>
    <dbReference type="NCBI Taxonomy" id="2983605"/>
    <lineage>
        <taxon>Bacteria</taxon>
        <taxon>Pseudomonadati</taxon>
        <taxon>Pseudomonadota</taxon>
        <taxon>Gammaproteobacteria</taxon>
        <taxon>Lysobacterales</taxon>
        <taxon>Rhodanobacteraceae</taxon>
        <taxon>Tahibacter</taxon>
    </lineage>
</organism>
<keyword evidence="1 2" id="KW-0732">Signal</keyword>
<dbReference type="Proteomes" id="UP001139971">
    <property type="component" value="Unassembled WGS sequence"/>
</dbReference>
<dbReference type="RefSeq" id="WP_263541742.1">
    <property type="nucleotide sequence ID" value="NZ_JAOVZO020000018.1"/>
</dbReference>
<dbReference type="AlphaFoldDB" id="A0A9X4BHF9"/>
<comment type="caution">
    <text evidence="3">The sequence shown here is derived from an EMBL/GenBank/DDBJ whole genome shotgun (WGS) entry which is preliminary data.</text>
</comment>
<evidence type="ECO:0000256" key="1">
    <source>
        <dbReference type="ARBA" id="ARBA00022729"/>
    </source>
</evidence>
<proteinExistence type="predicted"/>
<dbReference type="EMBL" id="JAOVZO020000018">
    <property type="protein sequence ID" value="MDC8014100.1"/>
    <property type="molecule type" value="Genomic_DNA"/>
</dbReference>
<feature type="signal peptide" evidence="2">
    <location>
        <begin position="1"/>
        <end position="23"/>
    </location>
</feature>
<evidence type="ECO:0000256" key="2">
    <source>
        <dbReference type="SAM" id="SignalP"/>
    </source>
</evidence>
<name>A0A9X4BHF9_9GAMM</name>
<dbReference type="PANTHER" id="PTHR46580">
    <property type="entry name" value="SENSOR KINASE-RELATED"/>
    <property type="match status" value="1"/>
</dbReference>
<dbReference type="InterPro" id="IPR013517">
    <property type="entry name" value="FG-GAP"/>
</dbReference>
<reference evidence="3" key="1">
    <citation type="submission" date="2023-02" db="EMBL/GenBank/DDBJ databases">
        <title>Tahibacter soli sp. nov. isolated from soil.</title>
        <authorList>
            <person name="Baek J.H."/>
            <person name="Lee J.K."/>
            <person name="Choi D.G."/>
            <person name="Jeon C.O."/>
        </authorList>
    </citation>
    <scope>NUCLEOTIDE SEQUENCE</scope>
    <source>
        <strain evidence="3">BL</strain>
    </source>
</reference>
<gene>
    <name evidence="3" type="ORF">OD750_016265</name>
</gene>
<evidence type="ECO:0000313" key="3">
    <source>
        <dbReference type="EMBL" id="MDC8014100.1"/>
    </source>
</evidence>
<evidence type="ECO:0000313" key="4">
    <source>
        <dbReference type="Proteomes" id="UP001139971"/>
    </source>
</evidence>
<dbReference type="SUPFAM" id="SSF69318">
    <property type="entry name" value="Integrin alpha N-terminal domain"/>
    <property type="match status" value="1"/>
</dbReference>